<feature type="coiled-coil region" evidence="1">
    <location>
        <begin position="470"/>
        <end position="536"/>
    </location>
</feature>
<accession>A0A1I2WR94</accession>
<name>A0A1I2WR94_9HYPH</name>
<dbReference type="EMBL" id="FOPM01000026">
    <property type="protein sequence ID" value="SFH03854.1"/>
    <property type="molecule type" value="Genomic_DNA"/>
</dbReference>
<evidence type="ECO:0000256" key="1">
    <source>
        <dbReference type="SAM" id="Coils"/>
    </source>
</evidence>
<dbReference type="RefSeq" id="WP_091974536.1">
    <property type="nucleotide sequence ID" value="NZ_FOPM01000026.1"/>
</dbReference>
<proteinExistence type="predicted"/>
<protein>
    <recommendedName>
        <fullName evidence="4">Methyltransferase domain-containing protein</fullName>
    </recommendedName>
</protein>
<gene>
    <name evidence="2" type="ORF">SAMN05192565_12638</name>
</gene>
<organism evidence="2 3">
    <name type="scientific">Methylobacterium gossipiicola</name>
    <dbReference type="NCBI Taxonomy" id="582675"/>
    <lineage>
        <taxon>Bacteria</taxon>
        <taxon>Pseudomonadati</taxon>
        <taxon>Pseudomonadota</taxon>
        <taxon>Alphaproteobacteria</taxon>
        <taxon>Hyphomicrobiales</taxon>
        <taxon>Methylobacteriaceae</taxon>
        <taxon>Methylobacterium</taxon>
    </lineage>
</organism>
<reference evidence="3" key="1">
    <citation type="submission" date="2016-10" db="EMBL/GenBank/DDBJ databases">
        <authorList>
            <person name="Varghese N."/>
            <person name="Submissions S."/>
        </authorList>
    </citation>
    <scope>NUCLEOTIDE SEQUENCE [LARGE SCALE GENOMIC DNA]</scope>
    <source>
        <strain evidence="3">Gh-105</strain>
    </source>
</reference>
<dbReference type="InterPro" id="IPR029063">
    <property type="entry name" value="SAM-dependent_MTases_sf"/>
</dbReference>
<dbReference type="STRING" id="582675.SAMN05192565_12638"/>
<dbReference type="Proteomes" id="UP000199229">
    <property type="component" value="Unassembled WGS sequence"/>
</dbReference>
<dbReference type="AlphaFoldDB" id="A0A1I2WR94"/>
<evidence type="ECO:0000313" key="2">
    <source>
        <dbReference type="EMBL" id="SFH03854.1"/>
    </source>
</evidence>
<sequence length="571" mass="60948">MSRDKSAIPASEVRTAEASAFDIRALHPFRTHLTGSIRVTGADPETVAALRETALSVATGDASSSETGFDAVVLIDPSDEAFGTASAALKPGGHLIVVVENGLNLSRAVHGTGGPLGLFAERDGRAGVGHQPPTHPGLRDRLAELGLTRQDWWFPFPSHRLALSLVSARGLAAGEGEFDPGLLAADAAAFAPSVPEAERPALRRAWAGAARAGLLSAFAPAFVVVASSAPLPPDDRLALHFGHRRRAAFDKVVSFAPCGDGIRVSRTPLHPGLPRTVEGVTNRFPDETYIPGVPWQAALRTRMAGDGWTLADLIAWASIWWEAVRTLHAGGAELTLATLLPGGAVDAIPRNLLYRDGAAVFIDAEWEIECLTAGHLLVRGLVNALTDVEVCGVPASGLELSLLPLVRATAQGLGLPLDGETLDAILAREARFQTLVSGRPTRRDRAWLAATRLPVRTALSAPFAERDRIIARLEGEVAALRAEAERRVAAVTEELDEARRRTDRVIRYAAELDRERGRLTAALDGARARVDALEADLHRPPARRRYRMLSDMVGTVLPTGLRRTPKPDSGA</sequence>
<evidence type="ECO:0008006" key="4">
    <source>
        <dbReference type="Google" id="ProtNLM"/>
    </source>
</evidence>
<dbReference type="SUPFAM" id="SSF53335">
    <property type="entry name" value="S-adenosyl-L-methionine-dependent methyltransferases"/>
    <property type="match status" value="1"/>
</dbReference>
<keyword evidence="3" id="KW-1185">Reference proteome</keyword>
<evidence type="ECO:0000313" key="3">
    <source>
        <dbReference type="Proteomes" id="UP000199229"/>
    </source>
</evidence>
<keyword evidence="1" id="KW-0175">Coiled coil</keyword>
<dbReference type="OrthoDB" id="9816424at2"/>